<dbReference type="InterPro" id="IPR005186">
    <property type="entry name" value="FlaG"/>
</dbReference>
<reference evidence="3" key="1">
    <citation type="submission" date="2019-11" db="EMBL/GenBank/DDBJ databases">
        <title>Isolation and characterization of two novel species in the genus Thiomicrorhabdus.</title>
        <authorList>
            <person name="Mochizuki J."/>
            <person name="Kojima H."/>
            <person name="Fukui M."/>
        </authorList>
    </citation>
    <scope>NUCLEOTIDE SEQUENCE [LARGE SCALE GENOMIC DNA]</scope>
    <source>
        <strain evidence="3">AkT22</strain>
    </source>
</reference>
<dbReference type="PANTHER" id="PTHR37166">
    <property type="entry name" value="PROTEIN FLAG"/>
    <property type="match status" value="1"/>
</dbReference>
<dbReference type="Gene3D" id="3.30.160.170">
    <property type="entry name" value="FlaG-like"/>
    <property type="match status" value="1"/>
</dbReference>
<keyword evidence="3" id="KW-1185">Reference proteome</keyword>
<dbReference type="EMBL" id="AP021888">
    <property type="protein sequence ID" value="BBP43124.1"/>
    <property type="molecule type" value="Genomic_DNA"/>
</dbReference>
<dbReference type="PANTHER" id="PTHR37166:SF1">
    <property type="entry name" value="PROTEIN FLAG"/>
    <property type="match status" value="1"/>
</dbReference>
<gene>
    <name evidence="2" type="ORF">THMIRHAT_08700</name>
</gene>
<evidence type="ECO:0008006" key="4">
    <source>
        <dbReference type="Google" id="ProtNLM"/>
    </source>
</evidence>
<name>A0A6F8PM49_9GAMM</name>
<protein>
    <recommendedName>
        <fullName evidence="4">Flagellar protein FlaG</fullName>
    </recommendedName>
</protein>
<evidence type="ECO:0000256" key="1">
    <source>
        <dbReference type="SAM" id="MobiDB-lite"/>
    </source>
</evidence>
<dbReference type="InterPro" id="IPR035924">
    <property type="entry name" value="FlaG-like_sf"/>
</dbReference>
<dbReference type="Proteomes" id="UP000501466">
    <property type="component" value="Chromosome"/>
</dbReference>
<dbReference type="AlphaFoldDB" id="A0A6F8PM49"/>
<evidence type="ECO:0000313" key="2">
    <source>
        <dbReference type="EMBL" id="BBP43124.1"/>
    </source>
</evidence>
<dbReference type="Pfam" id="PF03646">
    <property type="entry name" value="FlaG"/>
    <property type="match status" value="1"/>
</dbReference>
<dbReference type="KEGG" id="tzo:THMIRHAT_08700"/>
<dbReference type="SUPFAM" id="SSF160214">
    <property type="entry name" value="FlaG-like"/>
    <property type="match status" value="1"/>
</dbReference>
<organism evidence="2 3">
    <name type="scientific">Thiosulfativibrio zosterae</name>
    <dbReference type="NCBI Taxonomy" id="2675053"/>
    <lineage>
        <taxon>Bacteria</taxon>
        <taxon>Pseudomonadati</taxon>
        <taxon>Pseudomonadota</taxon>
        <taxon>Gammaproteobacteria</taxon>
        <taxon>Thiotrichales</taxon>
        <taxon>Piscirickettsiaceae</taxon>
        <taxon>Thiosulfativibrio</taxon>
    </lineage>
</organism>
<evidence type="ECO:0000313" key="3">
    <source>
        <dbReference type="Proteomes" id="UP000501466"/>
    </source>
</evidence>
<proteinExistence type="predicted"/>
<feature type="compositionally biased region" description="Polar residues" evidence="1">
    <location>
        <begin position="29"/>
        <end position="52"/>
    </location>
</feature>
<sequence length="148" mass="16290">MDINSLQGSLALNSSTTPSFLDKQKSTETARVTEQTNSQNALDRVSTANNLPQGAEVQSKEKVDSLLTGLNSQLQTLQSFLKFEKDEDNQKMVFFIKNSETGETIRQIPSQDLLDISKNISKYLEMAQQTDVGGRTPPPVGLITNQIA</sequence>
<accession>A0A6F8PM49</accession>
<feature type="region of interest" description="Disordered" evidence="1">
    <location>
        <begin position="14"/>
        <end position="57"/>
    </location>
</feature>
<dbReference type="RefSeq" id="WP_173290952.1">
    <property type="nucleotide sequence ID" value="NZ_AP021888.1"/>
</dbReference>